<dbReference type="Proteomes" id="UP001530315">
    <property type="component" value="Unassembled WGS sequence"/>
</dbReference>
<evidence type="ECO:0000313" key="5">
    <source>
        <dbReference type="EMBL" id="KAL3763337.1"/>
    </source>
</evidence>
<evidence type="ECO:0000259" key="4">
    <source>
        <dbReference type="PROSITE" id="PS50125"/>
    </source>
</evidence>
<gene>
    <name evidence="5" type="ORF">ACHAW5_011004</name>
</gene>
<name>A0ABD3MIF3_9STRA</name>
<dbReference type="PROSITE" id="PS50125">
    <property type="entry name" value="GUANYLATE_CYCLASE_2"/>
    <property type="match status" value="2"/>
</dbReference>
<evidence type="ECO:0000256" key="2">
    <source>
        <dbReference type="ARBA" id="ARBA00022840"/>
    </source>
</evidence>
<feature type="region of interest" description="Disordered" evidence="3">
    <location>
        <begin position="338"/>
        <end position="367"/>
    </location>
</feature>
<dbReference type="InterPro" id="IPR036971">
    <property type="entry name" value="PDEase_catalytic_dom_sf"/>
</dbReference>
<proteinExistence type="predicted"/>
<dbReference type="Gene3D" id="1.25.40.10">
    <property type="entry name" value="Tetratricopeptide repeat domain"/>
    <property type="match status" value="1"/>
</dbReference>
<dbReference type="InterPro" id="IPR029787">
    <property type="entry name" value="Nucleotide_cyclase"/>
</dbReference>
<sequence length="2055" mass="229415">MVSAPNAKGGIVPAGRLNKVWENRPHDEALHDEDGSAETCDDCGSLNVESEHDHDESDAISENGCSSDNIESQSTAMFITNIIHMPSAPTYADGEYEDDKADMVAKLMEKSLQHCLISLVERSNLISRVTWLSHHVPGCVVKSLLEPIMRARKRANMKSLPQREEFYNGDHEMKQSCDGNVVAAHHVKAEHKAKSPFLNSLPPPKSLISPERPTVGPPIPPFMIEDNLPLTTGHDGALLFVDISGFTRISLVMNVESLSNAINSYFQMIVNEITSHGGDIIKFAGDALFAEWKVSRNDAHHDLNCCVSNAATCAAAIVSSCSNYSVCKPVDFTMSTKSPHMSRQNSALTSSDVEPLKGCDTRRRTSRPSLSAPLSAVIATLNVKCAIGVGHIVGIHVGDNVTRREYFILGDTIGQVARAESAAGMGQVFASPEAAQHLSGQPKGDWQDAVKNGQPIRIADHDEQFFEIKRRSQQNITPCDAENMLHLYEDLNSTELQWLKKMLSRYVHPVVANDNNESAPISLKRGSYRERHVTEAELRTVYTCFISPLIDHKLTGDEVIDKKLFNLLNDIMIVTQRELNKMQGHLRQFMLDDKGLVLICTFGLRGSTFPDMVAQRALPFSLSIHRALEEDLGVKSTVGATLGKVYCGVVGGLERHEFAVLGPSVNLASRLMASDKNHGVLVDKTVRLLTTQVFFKPLPPVKAKGYDEPVPIFEPMKLASTRSLSDGHRMQAKKNFFGRACELKQILHIAKEVTLHDSTSKLLLVTAMSGSGKSTLMIQATELVRVMVKKMHRQVIITRNTSNEGDSRIPFSFFRSIFKDVLSQVQQEDEESQSSKSSCGSKRTDFSIDNQFDTLSITSQSSRSSRGSTDMTRFRFICRELNALPIVGKRFLGIRGGNKDDSATQSESPTLQIQSVIKFMADAFIRCTKNANLVLLALDDVQWMDELSWKVVQTIFERAENVLILCGSRPPSSSLTMDPIFFSDLQGQFQKEGRYFEISLAPLNESEAKEMIADTLKIMSDEIDASFSRNVFTTSGGCLIIWVIFLTLSNETILRLENGMIGMKNSSEDNTKVSCFRLNVIFILGSVNELLLYRIDALDSSVRTVLHLSAVLGTEFDLLDAALAYEELFGVNESTQVASAIALRESFDVAIKEGIIEESDIFSAEDWDDDSIDYEDSICPSMINVMISLKGRRQAHPLYSENCRLRFTHDSWKTSMLNVMLDERKREMHEHVAISLERELDDEAQNQDDFEKQITVFKHWKASGSFPKASASALNIGGQLMLLGLNPQAILLFDDVLDILEKISDDDVGRTQYGGISASVLDAIDVPELDKLIKLNIAKGKAYLTLGQGTGAAESYQNALDILHHTPCADDDDFDRSVTFPIFSGLFVVLKMGGIKDDAECSYEQDMCKRFVEQARLNGDPIHYGRALAMEAETLGRLGNFEQALDVVERIKPIYNIETQHEAICKAYGSDRVAQAFSHSVNFNNALSRTQAALDTCNYIMEEILPKSDPKNVHNSFCLLYSVIITLKENGLLQRSQQVFQEKIVAPFEEYFGPGGSTYSKPMFKPILVLLELQMKEDHEAAKIEEYTAWALDDDNFVTKQVVASETVWAAFSASPIALHSEICFSLGIRQHNDTERRNCLIQKAITLMEKSDANTAPFAYSNRYAKKKLEVMKSFAREEASQEMHPSCEIYSAMTSQDWSNLGHAESVLVAATDDRKKMNARAAALLEHHFGRLLKSRDPDAKVSDITKIQLNKFVAAVSQSYSVAEFHSYSHALHVTTSMNTLLSFSLIEDPLNLFSLAFSALLHDAGHTGMSNKILCETNHSLSVKFPKDVPIAERNSIDICLSLLLRSDYETLLESIAPEEKDKIRFAKTLFQCILVTDIATPQNVELAIRRFEVCEGASHLLTADLCPLTHYMVDLIDGIGLDEDVKVRHSDEFIVTHHGLQVCVRNEHLMMLSDIAHLLQGWENFAKWNFRLYKEIHDCFKKGLCVDPRGGWYQGQIDFTDKYVIPLVKRSGRFFRGRFSDKLLNNGLKNRNIWMKHGQLALQHHNKCS</sequence>
<dbReference type="Pfam" id="PF00233">
    <property type="entry name" value="PDEase_I"/>
    <property type="match status" value="1"/>
</dbReference>
<accession>A0ABD3MIF3</accession>
<dbReference type="Gene3D" id="3.30.70.1230">
    <property type="entry name" value="Nucleotide cyclase"/>
    <property type="match status" value="2"/>
</dbReference>
<keyword evidence="6" id="KW-1185">Reference proteome</keyword>
<dbReference type="InterPro" id="IPR041664">
    <property type="entry name" value="AAA_16"/>
</dbReference>
<keyword evidence="1" id="KW-0547">Nucleotide-binding</keyword>
<keyword evidence="2" id="KW-0067">ATP-binding</keyword>
<dbReference type="InterPro" id="IPR001054">
    <property type="entry name" value="A/G_cyclase"/>
</dbReference>
<evidence type="ECO:0000256" key="3">
    <source>
        <dbReference type="SAM" id="MobiDB-lite"/>
    </source>
</evidence>
<dbReference type="InterPro" id="IPR027417">
    <property type="entry name" value="P-loop_NTPase"/>
</dbReference>
<dbReference type="EMBL" id="JALLAZ020001803">
    <property type="protein sequence ID" value="KAL3763337.1"/>
    <property type="molecule type" value="Genomic_DNA"/>
</dbReference>
<dbReference type="InterPro" id="IPR002073">
    <property type="entry name" value="PDEase_catalytic_dom"/>
</dbReference>
<comment type="caution">
    <text evidence="5">The sequence shown here is derived from an EMBL/GenBank/DDBJ whole genome shotgun (WGS) entry which is preliminary data.</text>
</comment>
<feature type="domain" description="Guanylate cyclase" evidence="4">
    <location>
        <begin position="540"/>
        <end position="672"/>
    </location>
</feature>
<reference evidence="5 6" key="1">
    <citation type="submission" date="2024-10" db="EMBL/GenBank/DDBJ databases">
        <title>Updated reference genomes for cyclostephanoid diatoms.</title>
        <authorList>
            <person name="Roberts W.R."/>
            <person name="Alverson A.J."/>
        </authorList>
    </citation>
    <scope>NUCLEOTIDE SEQUENCE [LARGE SCALE GENOMIC DNA]</scope>
    <source>
        <strain evidence="5 6">AJA276-08</strain>
    </source>
</reference>
<dbReference type="Gene3D" id="3.40.50.300">
    <property type="entry name" value="P-loop containing nucleotide triphosphate hydrolases"/>
    <property type="match status" value="1"/>
</dbReference>
<dbReference type="InterPro" id="IPR011990">
    <property type="entry name" value="TPR-like_helical_dom_sf"/>
</dbReference>
<feature type="compositionally biased region" description="Basic and acidic residues" evidence="3">
    <location>
        <begin position="354"/>
        <end position="363"/>
    </location>
</feature>
<organism evidence="5 6">
    <name type="scientific">Stephanodiscus triporus</name>
    <dbReference type="NCBI Taxonomy" id="2934178"/>
    <lineage>
        <taxon>Eukaryota</taxon>
        <taxon>Sar</taxon>
        <taxon>Stramenopiles</taxon>
        <taxon>Ochrophyta</taxon>
        <taxon>Bacillariophyta</taxon>
        <taxon>Coscinodiscophyceae</taxon>
        <taxon>Thalassiosirophycidae</taxon>
        <taxon>Stephanodiscales</taxon>
        <taxon>Stephanodiscaceae</taxon>
        <taxon>Stephanodiscus</taxon>
    </lineage>
</organism>
<dbReference type="SUPFAM" id="SSF48452">
    <property type="entry name" value="TPR-like"/>
    <property type="match status" value="1"/>
</dbReference>
<feature type="compositionally biased region" description="Polar residues" evidence="3">
    <location>
        <begin position="338"/>
        <end position="352"/>
    </location>
</feature>
<dbReference type="Pfam" id="PF13191">
    <property type="entry name" value="AAA_16"/>
    <property type="match status" value="1"/>
</dbReference>
<dbReference type="PANTHER" id="PTHR16305">
    <property type="entry name" value="TESTICULAR SOLUBLE ADENYLYL CYCLASE"/>
    <property type="match status" value="1"/>
</dbReference>
<dbReference type="GO" id="GO:0005524">
    <property type="term" value="F:ATP binding"/>
    <property type="evidence" value="ECO:0007669"/>
    <property type="project" value="UniProtKB-KW"/>
</dbReference>
<feature type="domain" description="Guanylate cyclase" evidence="4">
    <location>
        <begin position="237"/>
        <end position="420"/>
    </location>
</feature>
<evidence type="ECO:0000313" key="6">
    <source>
        <dbReference type="Proteomes" id="UP001530315"/>
    </source>
</evidence>
<dbReference type="SUPFAM" id="SSF55073">
    <property type="entry name" value="Nucleotide cyclase"/>
    <property type="match status" value="2"/>
</dbReference>
<dbReference type="Gene3D" id="1.10.1300.10">
    <property type="entry name" value="3'5'-cyclic nucleotide phosphodiesterase, catalytic domain"/>
    <property type="match status" value="1"/>
</dbReference>
<dbReference type="SUPFAM" id="SSF109604">
    <property type="entry name" value="HD-domain/PDEase-like"/>
    <property type="match status" value="1"/>
</dbReference>
<dbReference type="SUPFAM" id="SSF52540">
    <property type="entry name" value="P-loop containing nucleoside triphosphate hydrolases"/>
    <property type="match status" value="1"/>
</dbReference>
<dbReference type="Pfam" id="PF00211">
    <property type="entry name" value="Guanylate_cyc"/>
    <property type="match status" value="2"/>
</dbReference>
<evidence type="ECO:0000256" key="1">
    <source>
        <dbReference type="ARBA" id="ARBA00022741"/>
    </source>
</evidence>
<protein>
    <recommendedName>
        <fullName evidence="4">Guanylate cyclase domain-containing protein</fullName>
    </recommendedName>
</protein>
<feature type="region of interest" description="Disordered" evidence="3">
    <location>
        <begin position="826"/>
        <end position="845"/>
    </location>
</feature>
<dbReference type="CDD" id="cd07302">
    <property type="entry name" value="CHD"/>
    <property type="match status" value="2"/>
</dbReference>
<dbReference type="PANTHER" id="PTHR16305:SF28">
    <property type="entry name" value="GUANYLATE CYCLASE DOMAIN-CONTAINING PROTEIN"/>
    <property type="match status" value="1"/>
</dbReference>